<name>A0ABP9DN08_9ACTN</name>
<evidence type="ECO:0000256" key="1">
    <source>
        <dbReference type="ARBA" id="ARBA00010641"/>
    </source>
</evidence>
<evidence type="ECO:0000259" key="9">
    <source>
        <dbReference type="SMART" id="SM00637"/>
    </source>
</evidence>
<protein>
    <recommendedName>
        <fullName evidence="9">CBM2 domain-containing protein</fullName>
    </recommendedName>
</protein>
<keyword evidence="7" id="KW-0624">Polysaccharide degradation</keyword>
<dbReference type="Pfam" id="PF00553">
    <property type="entry name" value="CBM_2"/>
    <property type="match status" value="1"/>
</dbReference>
<dbReference type="Gene3D" id="1.10.10.10">
    <property type="entry name" value="Winged helix-like DNA-binding domain superfamily/Winged helix DNA-binding domain"/>
    <property type="match status" value="1"/>
</dbReference>
<organism evidence="10 11">
    <name type="scientific">Kitasatospora terrestris</name>
    <dbReference type="NCBI Taxonomy" id="258051"/>
    <lineage>
        <taxon>Bacteria</taxon>
        <taxon>Bacillati</taxon>
        <taxon>Actinomycetota</taxon>
        <taxon>Actinomycetes</taxon>
        <taxon>Kitasatosporales</taxon>
        <taxon>Streptomycetaceae</taxon>
        <taxon>Kitasatospora</taxon>
    </lineage>
</organism>
<dbReference type="SMART" id="SM00637">
    <property type="entry name" value="CBD_II"/>
    <property type="match status" value="1"/>
</dbReference>
<dbReference type="InterPro" id="IPR039425">
    <property type="entry name" value="RNA_pol_sigma-70-like"/>
</dbReference>
<proteinExistence type="inferred from homology"/>
<keyword evidence="6" id="KW-0804">Transcription</keyword>
<keyword evidence="4" id="KW-0731">Sigma factor</keyword>
<dbReference type="SUPFAM" id="SSF88659">
    <property type="entry name" value="Sigma3 and sigma4 domains of RNA polymerase sigma factors"/>
    <property type="match status" value="1"/>
</dbReference>
<comment type="similarity">
    <text evidence="1">Belongs to the sigma-70 factor family. ECF subfamily.</text>
</comment>
<dbReference type="SUPFAM" id="SSF49384">
    <property type="entry name" value="Carbohydrate-binding domain"/>
    <property type="match status" value="1"/>
</dbReference>
<dbReference type="NCBIfam" id="TIGR02937">
    <property type="entry name" value="sigma70-ECF"/>
    <property type="match status" value="1"/>
</dbReference>
<dbReference type="SUPFAM" id="SSF88946">
    <property type="entry name" value="Sigma2 domain of RNA polymerase sigma factors"/>
    <property type="match status" value="1"/>
</dbReference>
<dbReference type="PANTHER" id="PTHR43133:SF8">
    <property type="entry name" value="RNA POLYMERASE SIGMA FACTOR HI_1459-RELATED"/>
    <property type="match status" value="1"/>
</dbReference>
<dbReference type="InterPro" id="IPR012291">
    <property type="entry name" value="CBM2_carb-bd_dom_sf"/>
</dbReference>
<evidence type="ECO:0000256" key="7">
    <source>
        <dbReference type="ARBA" id="ARBA00023326"/>
    </source>
</evidence>
<dbReference type="Gene3D" id="1.10.1740.10">
    <property type="match status" value="1"/>
</dbReference>
<evidence type="ECO:0000256" key="3">
    <source>
        <dbReference type="ARBA" id="ARBA00023015"/>
    </source>
</evidence>
<dbReference type="Gene3D" id="2.60.40.290">
    <property type="match status" value="2"/>
</dbReference>
<dbReference type="InterPro" id="IPR008965">
    <property type="entry name" value="CBM2/CBM3_carb-bd_dom_sf"/>
</dbReference>
<dbReference type="InterPro" id="IPR013249">
    <property type="entry name" value="RNA_pol_sigma70_r4_t2"/>
</dbReference>
<gene>
    <name evidence="10" type="ORF">GCM10023235_29980</name>
</gene>
<evidence type="ECO:0000256" key="4">
    <source>
        <dbReference type="ARBA" id="ARBA00023082"/>
    </source>
</evidence>
<evidence type="ECO:0000256" key="8">
    <source>
        <dbReference type="SAM" id="MobiDB-lite"/>
    </source>
</evidence>
<dbReference type="InterPro" id="IPR013324">
    <property type="entry name" value="RNA_pol_sigma_r3/r4-like"/>
</dbReference>
<keyword evidence="11" id="KW-1185">Reference proteome</keyword>
<comment type="caution">
    <text evidence="10">The sequence shown here is derived from an EMBL/GenBank/DDBJ whole genome shotgun (WGS) entry which is preliminary data.</text>
</comment>
<dbReference type="InterPro" id="IPR014284">
    <property type="entry name" value="RNA_pol_sigma-70_dom"/>
</dbReference>
<dbReference type="PANTHER" id="PTHR43133">
    <property type="entry name" value="RNA POLYMERASE ECF-TYPE SIGMA FACTO"/>
    <property type="match status" value="1"/>
</dbReference>
<evidence type="ECO:0000313" key="11">
    <source>
        <dbReference type="Proteomes" id="UP001501752"/>
    </source>
</evidence>
<keyword evidence="5" id="KW-0238">DNA-binding</keyword>
<keyword evidence="3" id="KW-0805">Transcription regulation</keyword>
<dbReference type="EMBL" id="BAABIS010000001">
    <property type="protein sequence ID" value="GAA4850953.1"/>
    <property type="molecule type" value="Genomic_DNA"/>
</dbReference>
<dbReference type="CDD" id="cd06171">
    <property type="entry name" value="Sigma70_r4"/>
    <property type="match status" value="1"/>
</dbReference>
<keyword evidence="7" id="KW-0119">Carbohydrate metabolism</keyword>
<evidence type="ECO:0000256" key="5">
    <source>
        <dbReference type="ARBA" id="ARBA00023125"/>
    </source>
</evidence>
<evidence type="ECO:0000313" key="10">
    <source>
        <dbReference type="EMBL" id="GAA4850953.1"/>
    </source>
</evidence>
<reference evidence="11" key="1">
    <citation type="journal article" date="2019" name="Int. J. Syst. Evol. Microbiol.">
        <title>The Global Catalogue of Microorganisms (GCM) 10K type strain sequencing project: providing services to taxonomists for standard genome sequencing and annotation.</title>
        <authorList>
            <consortium name="The Broad Institute Genomics Platform"/>
            <consortium name="The Broad Institute Genome Sequencing Center for Infectious Disease"/>
            <person name="Wu L."/>
            <person name="Ma J."/>
        </authorList>
    </citation>
    <scope>NUCLEOTIDE SEQUENCE [LARGE SCALE GENOMIC DNA]</scope>
    <source>
        <strain evidence="11">JCM 13006</strain>
    </source>
</reference>
<feature type="region of interest" description="Disordered" evidence="8">
    <location>
        <begin position="183"/>
        <end position="204"/>
    </location>
</feature>
<dbReference type="InterPro" id="IPR007627">
    <property type="entry name" value="RNA_pol_sigma70_r2"/>
</dbReference>
<evidence type="ECO:0000256" key="2">
    <source>
        <dbReference type="ARBA" id="ARBA00022729"/>
    </source>
</evidence>
<sequence length="277" mass="29583">MQRLALAAYTAVYQQHHRGLLRYARTLTGDRHLAEDLVAEAHLRVWQRIAAGHRIDDPRAYLATTVRNLATAPREAADPLPAAPGSAPGADPADRVAEVARLRDLLGRLPERWAQVLWPAEVEDLPLEEVGARLGLRRNAAGVLLHRAREGLRTAYLGDYPGAPADPECAAYWAVIPPLEPGRAPGGGASPPTTAGGPEQAPDGGCEVGYLITSQWEGRFVVRLRIRNTGPGAVAGWNARIDPGRAVDSGFEGSWAGENPAPAVMYLNGTACTVVPE</sequence>
<dbReference type="Pfam" id="PF04542">
    <property type="entry name" value="Sigma70_r2"/>
    <property type="match status" value="1"/>
</dbReference>
<dbReference type="InterPro" id="IPR013325">
    <property type="entry name" value="RNA_pol_sigma_r2"/>
</dbReference>
<accession>A0ABP9DN08</accession>
<evidence type="ECO:0000256" key="6">
    <source>
        <dbReference type="ARBA" id="ARBA00023163"/>
    </source>
</evidence>
<dbReference type="InterPro" id="IPR036388">
    <property type="entry name" value="WH-like_DNA-bd_sf"/>
</dbReference>
<feature type="domain" description="CBM2" evidence="9">
    <location>
        <begin position="206"/>
        <end position="272"/>
    </location>
</feature>
<dbReference type="Proteomes" id="UP001501752">
    <property type="component" value="Unassembled WGS sequence"/>
</dbReference>
<dbReference type="Pfam" id="PF08281">
    <property type="entry name" value="Sigma70_r4_2"/>
    <property type="match status" value="1"/>
</dbReference>
<keyword evidence="2" id="KW-0732">Signal</keyword>
<dbReference type="InterPro" id="IPR001919">
    <property type="entry name" value="CBD2"/>
</dbReference>